<dbReference type="SUPFAM" id="SSF144020">
    <property type="entry name" value="FdhE-like"/>
    <property type="match status" value="1"/>
</dbReference>
<feature type="transmembrane region" description="Helical" evidence="1">
    <location>
        <begin position="12"/>
        <end position="35"/>
    </location>
</feature>
<feature type="transmembrane region" description="Helical" evidence="1">
    <location>
        <begin position="47"/>
        <end position="67"/>
    </location>
</feature>
<accession>A0ABT7VA87</accession>
<proteinExistence type="predicted"/>
<feature type="domain" description="DZANK-type" evidence="2">
    <location>
        <begin position="96"/>
        <end position="138"/>
    </location>
</feature>
<gene>
    <name evidence="3" type="ORF">QUW28_07950</name>
</gene>
<evidence type="ECO:0000259" key="2">
    <source>
        <dbReference type="Pfam" id="PF12773"/>
    </source>
</evidence>
<protein>
    <submittedName>
        <fullName evidence="3">Zinc ribbon domain-containing protein</fullName>
    </submittedName>
</protein>
<sequence length="143" mass="16339">MSSILQEIMTPQVMAVIYAFIGFVVVLYVLSVIYVFVDANRRGSKFFWAWGLLSLVPFAGLIAYMALRPHSYLADREEQELDMALRERQLAQYGTCPNCGTPIEKDFVVCPVCNTQVRNVCPSCKRPLDAHWKVCPYCRTHIQ</sequence>
<comment type="caution">
    <text evidence="3">The sequence shown here is derived from an EMBL/GenBank/DDBJ whole genome shotgun (WGS) entry which is preliminary data.</text>
</comment>
<keyword evidence="1" id="KW-1133">Transmembrane helix</keyword>
<evidence type="ECO:0000313" key="3">
    <source>
        <dbReference type="EMBL" id="MDM8275421.1"/>
    </source>
</evidence>
<dbReference type="InterPro" id="IPR025874">
    <property type="entry name" value="DZR"/>
</dbReference>
<keyword evidence="4" id="KW-1185">Reference proteome</keyword>
<evidence type="ECO:0000256" key="1">
    <source>
        <dbReference type="SAM" id="Phobius"/>
    </source>
</evidence>
<dbReference type="EMBL" id="JAUDDZ010000011">
    <property type="protein sequence ID" value="MDM8275421.1"/>
    <property type="molecule type" value="Genomic_DNA"/>
</dbReference>
<evidence type="ECO:0000313" key="4">
    <source>
        <dbReference type="Proteomes" id="UP001529421"/>
    </source>
</evidence>
<keyword evidence="1" id="KW-0812">Transmembrane</keyword>
<dbReference type="RefSeq" id="WP_289545445.1">
    <property type="nucleotide sequence ID" value="NZ_JAUDDZ010000011.1"/>
</dbReference>
<reference evidence="4" key="1">
    <citation type="submission" date="2023-06" db="EMBL/GenBank/DDBJ databases">
        <title>Identification and characterization of horizontal gene transfer across gut microbiota members of farm animals based on homology search.</title>
        <authorList>
            <person name="Zeman M."/>
            <person name="Kubasova T."/>
            <person name="Jahodarova E."/>
            <person name="Nykrynova M."/>
            <person name="Rychlik I."/>
        </authorList>
    </citation>
    <scope>NUCLEOTIDE SEQUENCE [LARGE SCALE GENOMIC DNA]</scope>
    <source>
        <strain evidence="4">154_Feed</strain>
    </source>
</reference>
<name>A0ABT7VA87_9ACTN</name>
<dbReference type="InterPro" id="IPR024064">
    <property type="entry name" value="FdhE-like_sf"/>
</dbReference>
<dbReference type="Proteomes" id="UP001529421">
    <property type="component" value="Unassembled WGS sequence"/>
</dbReference>
<keyword evidence="1" id="KW-0472">Membrane</keyword>
<dbReference type="Pfam" id="PF12773">
    <property type="entry name" value="DZR"/>
    <property type="match status" value="1"/>
</dbReference>
<reference evidence="3 4" key="2">
    <citation type="submission" date="2023-06" db="EMBL/GenBank/DDBJ databases">
        <authorList>
            <person name="Zeman M."/>
            <person name="Kubasova T."/>
            <person name="Jahodarova E."/>
            <person name="Nykrynova M."/>
            <person name="Rychlik I."/>
        </authorList>
    </citation>
    <scope>NUCLEOTIDE SEQUENCE [LARGE SCALE GENOMIC DNA]</scope>
    <source>
        <strain evidence="3 4">154_Feed</strain>
    </source>
</reference>
<organism evidence="3 4">
    <name type="scientific">Enorma phocaeensis</name>
    <dbReference type="NCBI Taxonomy" id="1871019"/>
    <lineage>
        <taxon>Bacteria</taxon>
        <taxon>Bacillati</taxon>
        <taxon>Actinomycetota</taxon>
        <taxon>Coriobacteriia</taxon>
        <taxon>Coriobacteriales</taxon>
        <taxon>Coriobacteriaceae</taxon>
        <taxon>Enorma</taxon>
    </lineage>
</organism>